<name>A0ABY6DAU7_9RHOB</name>
<keyword evidence="8 9" id="KW-0012">Acyltransferase</keyword>
<dbReference type="CDD" id="cd07571">
    <property type="entry name" value="ALP_N-acyl_transferase"/>
    <property type="match status" value="1"/>
</dbReference>
<dbReference type="InterPro" id="IPR036526">
    <property type="entry name" value="C-N_Hydrolase_sf"/>
</dbReference>
<comment type="catalytic activity">
    <reaction evidence="9">
        <text>N-terminal S-1,2-diacyl-sn-glyceryl-L-cysteinyl-[lipoprotein] + a glycerophospholipid = N-acyl-S-1,2-diacyl-sn-glyceryl-L-cysteinyl-[lipoprotein] + a 2-acyl-sn-glycero-3-phospholipid + H(+)</text>
        <dbReference type="Rhea" id="RHEA:48228"/>
        <dbReference type="Rhea" id="RHEA-COMP:14681"/>
        <dbReference type="Rhea" id="RHEA-COMP:14684"/>
        <dbReference type="ChEBI" id="CHEBI:15378"/>
        <dbReference type="ChEBI" id="CHEBI:136912"/>
        <dbReference type="ChEBI" id="CHEBI:140656"/>
        <dbReference type="ChEBI" id="CHEBI:140657"/>
        <dbReference type="ChEBI" id="CHEBI:140660"/>
        <dbReference type="EC" id="2.3.1.269"/>
    </reaction>
</comment>
<keyword evidence="5 9" id="KW-0812">Transmembrane</keyword>
<evidence type="ECO:0000256" key="5">
    <source>
        <dbReference type="ARBA" id="ARBA00022692"/>
    </source>
</evidence>
<reference evidence="11" key="1">
    <citation type="submission" date="2022-10" db="EMBL/GenBank/DDBJ databases">
        <title>Roseovarius pelagicus sp. nov., isolated from Arctic seawater.</title>
        <authorList>
            <person name="Hong Y.W."/>
            <person name="Hwang C.Y."/>
        </authorList>
    </citation>
    <scope>NUCLEOTIDE SEQUENCE</scope>
    <source>
        <strain evidence="11">HL-MP18</strain>
    </source>
</reference>
<dbReference type="PANTHER" id="PTHR38686:SF1">
    <property type="entry name" value="APOLIPOPROTEIN N-ACYLTRANSFERASE"/>
    <property type="match status" value="1"/>
</dbReference>
<sequence>MAENGAPDRFATWVCGLRPRGRFAICAALGAVAGLGQAPFGLWPLTVLALAGIYGIFGQRWRVSQAALIGLASGTGYFLVALAWMVEPFLVDAARHGWMAPFALILCALGFGLFWAAAFGLARWVARHSATGNALAWIGTGVLAEWLRGTLFTGFPWAQTGHVWIGTPMMHWAAIGGALLLCAISLGAGVALWHTLIGSSRVAGGLGIAALSAAYAFGPRLTAPTETGLQAPVVRLVQPNAAQRDKWNPDKMQGFFDRQVSYTGAATPPDLVVWPETSVPVLLNNATETLGYIADAARGAPVVLGFQRRDGLQYYNTAVLLGADGTVTAQYDKHHLVPFGEYMPLGDLLAKVGIHGLASKHGGGFSAGPGPTLIEVPGVGEALPLICYEGIFARNVSGVAGRPDFLLMITNDAWFGRVSGPYQHLAQAQLRSVEQGLPMVRAANTGISAVIDPRGQIMAQIALGQAGWIDAPLPRAAPPTPYALLGDWLVLTAMVLMVGAGAYCGAGRRRPTLND</sequence>
<evidence type="ECO:0000256" key="7">
    <source>
        <dbReference type="ARBA" id="ARBA00023136"/>
    </source>
</evidence>
<comment type="subcellular location">
    <subcellularLocation>
        <location evidence="1 9">Cell membrane</location>
        <topology evidence="1 9">Multi-pass membrane protein</topology>
    </subcellularLocation>
</comment>
<comment type="function">
    <text evidence="9">Catalyzes the phospholipid dependent N-acylation of the N-terminal cysteine of apolipoprotein, the last step in lipoprotein maturation.</text>
</comment>
<proteinExistence type="inferred from homology"/>
<feature type="transmembrane region" description="Helical" evidence="9">
    <location>
        <begin position="98"/>
        <end position="122"/>
    </location>
</feature>
<evidence type="ECO:0000313" key="12">
    <source>
        <dbReference type="Proteomes" id="UP001064087"/>
    </source>
</evidence>
<feature type="transmembrane region" description="Helical" evidence="9">
    <location>
        <begin position="40"/>
        <end position="57"/>
    </location>
</feature>
<evidence type="ECO:0000259" key="10">
    <source>
        <dbReference type="PROSITE" id="PS50263"/>
    </source>
</evidence>
<dbReference type="NCBIfam" id="TIGR00546">
    <property type="entry name" value="lnt"/>
    <property type="match status" value="1"/>
</dbReference>
<evidence type="ECO:0000313" key="11">
    <source>
        <dbReference type="EMBL" id="UXX83256.1"/>
    </source>
</evidence>
<protein>
    <recommendedName>
        <fullName evidence="9">Apolipoprotein N-acyltransferase</fullName>
        <shortName evidence="9">ALP N-acyltransferase</shortName>
        <ecNumber evidence="9">2.3.1.269</ecNumber>
    </recommendedName>
</protein>
<evidence type="ECO:0000256" key="1">
    <source>
        <dbReference type="ARBA" id="ARBA00004651"/>
    </source>
</evidence>
<dbReference type="PANTHER" id="PTHR38686">
    <property type="entry name" value="APOLIPOPROTEIN N-ACYLTRANSFERASE"/>
    <property type="match status" value="1"/>
</dbReference>
<dbReference type="SUPFAM" id="SSF56317">
    <property type="entry name" value="Carbon-nitrogen hydrolase"/>
    <property type="match status" value="1"/>
</dbReference>
<keyword evidence="6 9" id="KW-1133">Transmembrane helix</keyword>
<evidence type="ECO:0000256" key="4">
    <source>
        <dbReference type="ARBA" id="ARBA00022679"/>
    </source>
</evidence>
<evidence type="ECO:0000256" key="8">
    <source>
        <dbReference type="ARBA" id="ARBA00023315"/>
    </source>
</evidence>
<feature type="transmembrane region" description="Helical" evidence="9">
    <location>
        <begin position="170"/>
        <end position="193"/>
    </location>
</feature>
<feature type="transmembrane region" description="Helical" evidence="9">
    <location>
        <begin position="200"/>
        <end position="218"/>
    </location>
</feature>
<dbReference type="Proteomes" id="UP001064087">
    <property type="component" value="Chromosome"/>
</dbReference>
<organism evidence="11 12">
    <name type="scientific">Roseovarius pelagicus</name>
    <dbReference type="NCBI Taxonomy" id="2980108"/>
    <lineage>
        <taxon>Bacteria</taxon>
        <taxon>Pseudomonadati</taxon>
        <taxon>Pseudomonadota</taxon>
        <taxon>Alphaproteobacteria</taxon>
        <taxon>Rhodobacterales</taxon>
        <taxon>Roseobacteraceae</taxon>
        <taxon>Roseovarius</taxon>
    </lineage>
</organism>
<dbReference type="Pfam" id="PF00795">
    <property type="entry name" value="CN_hydrolase"/>
    <property type="match status" value="1"/>
</dbReference>
<dbReference type="RefSeq" id="WP_263047921.1">
    <property type="nucleotide sequence ID" value="NZ_CP106738.1"/>
</dbReference>
<evidence type="ECO:0000256" key="6">
    <source>
        <dbReference type="ARBA" id="ARBA00022989"/>
    </source>
</evidence>
<dbReference type="EC" id="2.3.1.269" evidence="9"/>
<keyword evidence="12" id="KW-1185">Reference proteome</keyword>
<evidence type="ECO:0000256" key="2">
    <source>
        <dbReference type="ARBA" id="ARBA00010065"/>
    </source>
</evidence>
<dbReference type="InterPro" id="IPR045378">
    <property type="entry name" value="LNT_N"/>
</dbReference>
<dbReference type="Pfam" id="PF20154">
    <property type="entry name" value="LNT_N"/>
    <property type="match status" value="1"/>
</dbReference>
<gene>
    <name evidence="9 11" type="primary">lnt</name>
    <name evidence="11" type="ORF">N7U68_19695</name>
</gene>
<keyword evidence="7 9" id="KW-0472">Membrane</keyword>
<dbReference type="InterPro" id="IPR004563">
    <property type="entry name" value="Apolipo_AcylTrfase"/>
</dbReference>
<keyword evidence="3 9" id="KW-1003">Cell membrane</keyword>
<keyword evidence="4 9" id="KW-0808">Transferase</keyword>
<dbReference type="PROSITE" id="PS50263">
    <property type="entry name" value="CN_HYDROLASE"/>
    <property type="match status" value="1"/>
</dbReference>
<comment type="pathway">
    <text evidence="9">Protein modification; lipoprotein biosynthesis (N-acyl transfer).</text>
</comment>
<feature type="transmembrane region" description="Helical" evidence="9">
    <location>
        <begin position="134"/>
        <end position="158"/>
    </location>
</feature>
<dbReference type="InterPro" id="IPR003010">
    <property type="entry name" value="C-N_Hydrolase"/>
</dbReference>
<feature type="transmembrane region" description="Helical" evidence="9">
    <location>
        <begin position="66"/>
        <end position="86"/>
    </location>
</feature>
<dbReference type="Gene3D" id="3.60.110.10">
    <property type="entry name" value="Carbon-nitrogen hydrolase"/>
    <property type="match status" value="1"/>
</dbReference>
<evidence type="ECO:0000256" key="9">
    <source>
        <dbReference type="HAMAP-Rule" id="MF_01148"/>
    </source>
</evidence>
<feature type="transmembrane region" description="Helical" evidence="9">
    <location>
        <begin position="488"/>
        <end position="506"/>
    </location>
</feature>
<accession>A0ABY6DAU7</accession>
<comment type="similarity">
    <text evidence="2 9">Belongs to the CN hydrolase family. Apolipoprotein N-acyltransferase subfamily.</text>
</comment>
<evidence type="ECO:0000256" key="3">
    <source>
        <dbReference type="ARBA" id="ARBA00022475"/>
    </source>
</evidence>
<feature type="domain" description="CN hydrolase" evidence="10">
    <location>
        <begin position="237"/>
        <end position="475"/>
    </location>
</feature>
<dbReference type="EMBL" id="CP106738">
    <property type="protein sequence ID" value="UXX83256.1"/>
    <property type="molecule type" value="Genomic_DNA"/>
</dbReference>
<dbReference type="HAMAP" id="MF_01148">
    <property type="entry name" value="Lnt"/>
    <property type="match status" value="1"/>
</dbReference>